<sequence>MSQVVLPKNVSEFVRTDSGSHLLLLLLEQSFGHSLQRTIPLNEQTWHENTATTQP</sequence>
<name>A0A316D9P4_9BACL</name>
<dbReference type="AlphaFoldDB" id="A0A316D9P4"/>
<dbReference type="EMBL" id="QGGL01000009">
    <property type="protein sequence ID" value="PWK12824.1"/>
    <property type="molecule type" value="Genomic_DNA"/>
</dbReference>
<evidence type="ECO:0000313" key="1">
    <source>
        <dbReference type="EMBL" id="PWK12824.1"/>
    </source>
</evidence>
<dbReference type="Proteomes" id="UP000245634">
    <property type="component" value="Unassembled WGS sequence"/>
</dbReference>
<reference evidence="1 2" key="1">
    <citation type="submission" date="2018-05" db="EMBL/GenBank/DDBJ databases">
        <title>Genomic Encyclopedia of Type Strains, Phase IV (KMG-IV): sequencing the most valuable type-strain genomes for metagenomic binning, comparative biology and taxonomic classification.</title>
        <authorList>
            <person name="Goeker M."/>
        </authorList>
    </citation>
    <scope>NUCLEOTIDE SEQUENCE [LARGE SCALE GENOMIC DNA]</scope>
    <source>
        <strain evidence="1 2">DSM 18773</strain>
    </source>
</reference>
<comment type="caution">
    <text evidence="1">The sequence shown here is derived from an EMBL/GenBank/DDBJ whole genome shotgun (WGS) entry which is preliminary data.</text>
</comment>
<evidence type="ECO:0000313" key="2">
    <source>
        <dbReference type="Proteomes" id="UP000245634"/>
    </source>
</evidence>
<proteinExistence type="predicted"/>
<accession>A0A316D9P4</accession>
<organism evidence="1 2">
    <name type="scientific">Tumebacillus permanentifrigoris</name>
    <dbReference type="NCBI Taxonomy" id="378543"/>
    <lineage>
        <taxon>Bacteria</taxon>
        <taxon>Bacillati</taxon>
        <taxon>Bacillota</taxon>
        <taxon>Bacilli</taxon>
        <taxon>Bacillales</taxon>
        <taxon>Alicyclobacillaceae</taxon>
        <taxon>Tumebacillus</taxon>
    </lineage>
</organism>
<protein>
    <submittedName>
        <fullName evidence="1">Uncharacterized protein</fullName>
    </submittedName>
</protein>
<gene>
    <name evidence="1" type="ORF">C7459_109186</name>
</gene>
<keyword evidence="2" id="KW-1185">Reference proteome</keyword>